<proteinExistence type="predicted"/>
<dbReference type="AlphaFoldDB" id="L7JXU4"/>
<keyword evidence="2" id="KW-0677">Repeat</keyword>
<dbReference type="PANTHER" id="PTHR10971">
    <property type="entry name" value="MRNA EXPORT FACTOR AND BUB3"/>
    <property type="match status" value="1"/>
</dbReference>
<evidence type="ECO:0000256" key="1">
    <source>
        <dbReference type="ARBA" id="ARBA00022574"/>
    </source>
</evidence>
<dbReference type="SUPFAM" id="SSF50978">
    <property type="entry name" value="WD40 repeat-like"/>
    <property type="match status" value="1"/>
</dbReference>
<dbReference type="HOGENOM" id="CLU_984180_0_0_1"/>
<dbReference type="InParanoid" id="L7JXU4"/>
<organism evidence="3 4">
    <name type="scientific">Trachipleistophora hominis</name>
    <name type="common">Microsporidian parasite</name>
    <dbReference type="NCBI Taxonomy" id="72359"/>
    <lineage>
        <taxon>Eukaryota</taxon>
        <taxon>Fungi</taxon>
        <taxon>Fungi incertae sedis</taxon>
        <taxon>Microsporidia</taxon>
        <taxon>Pleistophoridae</taxon>
        <taxon>Trachipleistophora</taxon>
    </lineage>
</organism>
<dbReference type="Gene3D" id="2.130.10.10">
    <property type="entry name" value="YVTN repeat-like/Quinoprotein amine dehydrogenase"/>
    <property type="match status" value="1"/>
</dbReference>
<sequence length="283" mass="31907">MNLPDPPSDSITDIKVQEDKIHVSSFDRTLRIYKDELLVHKIVHNLPILKIGFLDNDPIFTDIVGDVITPYSRIKTDCGGIQGMSIYNNSIIVAGWNKKLQIIQNDEIQSTVELREKVYAMDRRDNFILLGCSNSTCLLYDIRKIDSIMSKSVAGPITSVALGNCAVIGMLNGKIRIDFSISGTSRAVDTYTFNCHHKSSDNKRINYPVNDLIFNNTLISCGSDGSIVKWDVHSRTMLKEIYRSDLNVSAIERYKNKIVAGFSYNYEQGDKESFSPELRILNV</sequence>
<dbReference type="OrthoDB" id="10262475at2759"/>
<dbReference type="STRING" id="72359.L7JXU4"/>
<evidence type="ECO:0000313" key="3">
    <source>
        <dbReference type="EMBL" id="ELQ76135.1"/>
    </source>
</evidence>
<accession>L7JXU4</accession>
<keyword evidence="4" id="KW-1185">Reference proteome</keyword>
<evidence type="ECO:0000256" key="2">
    <source>
        <dbReference type="ARBA" id="ARBA00022737"/>
    </source>
</evidence>
<dbReference type="EMBL" id="JH993870">
    <property type="protein sequence ID" value="ELQ76135.1"/>
    <property type="molecule type" value="Genomic_DNA"/>
</dbReference>
<dbReference type="InterPro" id="IPR036322">
    <property type="entry name" value="WD40_repeat_dom_sf"/>
</dbReference>
<dbReference type="VEuPathDB" id="MicrosporidiaDB:THOM_0896"/>
<dbReference type="OMA" id="RINYPVN"/>
<name>L7JXU4_TRAHO</name>
<protein>
    <submittedName>
        <fullName evidence="3">Mitotic spindle checkpoint protein BUB3, WD repeat superfamily</fullName>
    </submittedName>
</protein>
<dbReference type="InterPro" id="IPR015943">
    <property type="entry name" value="WD40/YVTN_repeat-like_dom_sf"/>
</dbReference>
<evidence type="ECO:0000313" key="4">
    <source>
        <dbReference type="Proteomes" id="UP000011185"/>
    </source>
</evidence>
<dbReference type="Proteomes" id="UP000011185">
    <property type="component" value="Unassembled WGS sequence"/>
</dbReference>
<keyword evidence="1" id="KW-0853">WD repeat</keyword>
<reference evidence="3 4" key="1">
    <citation type="journal article" date="2012" name="PLoS Pathog.">
        <title>The genome of the obligate intracellular parasite Trachipleistophora hominis: new insights into microsporidian genome dynamics and reductive evolution.</title>
        <authorList>
            <person name="Heinz E."/>
            <person name="Williams T.A."/>
            <person name="Nakjang S."/>
            <person name="Noel C.J."/>
            <person name="Swan D.C."/>
            <person name="Goldberg A.V."/>
            <person name="Harris S.R."/>
            <person name="Weinmaier T."/>
            <person name="Markert S."/>
            <person name="Becher D."/>
            <person name="Bernhardt J."/>
            <person name="Dagan T."/>
            <person name="Hacker C."/>
            <person name="Lucocq J.M."/>
            <person name="Schweder T."/>
            <person name="Rattei T."/>
            <person name="Hall N."/>
            <person name="Hirt R.P."/>
            <person name="Embley T.M."/>
        </authorList>
    </citation>
    <scope>NUCLEOTIDE SEQUENCE [LARGE SCALE GENOMIC DNA]</scope>
</reference>
<gene>
    <name evidence="3" type="ORF">THOM_0896</name>
</gene>